<dbReference type="Gene3D" id="1.10.510.10">
    <property type="entry name" value="Transferase(Phosphotransferase) domain 1"/>
    <property type="match status" value="1"/>
</dbReference>
<reference evidence="3 4" key="1">
    <citation type="submission" date="2019-01" db="EMBL/GenBank/DDBJ databases">
        <title>Draft genome sequence of Psathyrella aberdarensis IHI B618.</title>
        <authorList>
            <person name="Buettner E."/>
            <person name="Kellner H."/>
        </authorList>
    </citation>
    <scope>NUCLEOTIDE SEQUENCE [LARGE SCALE GENOMIC DNA]</scope>
    <source>
        <strain evidence="3 4">IHI B618</strain>
    </source>
</reference>
<proteinExistence type="predicted"/>
<dbReference type="PANTHER" id="PTHR38248:SF2">
    <property type="entry name" value="FUNK1 11"/>
    <property type="match status" value="1"/>
</dbReference>
<dbReference type="EMBL" id="SDEE01001153">
    <property type="protein sequence ID" value="RXW12692.1"/>
    <property type="molecule type" value="Genomic_DNA"/>
</dbReference>
<evidence type="ECO:0000313" key="3">
    <source>
        <dbReference type="EMBL" id="RXW12692.1"/>
    </source>
</evidence>
<feature type="region of interest" description="Disordered" evidence="1">
    <location>
        <begin position="662"/>
        <end position="700"/>
    </location>
</feature>
<dbReference type="STRING" id="2316362.A0A4Q2D1R7"/>
<accession>A0A4Q2D1R7</accession>
<name>A0A4Q2D1R7_9AGAR</name>
<keyword evidence="4" id="KW-1185">Reference proteome</keyword>
<feature type="domain" description="Fungal-type protein kinase" evidence="2">
    <location>
        <begin position="139"/>
        <end position="480"/>
    </location>
</feature>
<dbReference type="InterPro" id="IPR008266">
    <property type="entry name" value="Tyr_kinase_AS"/>
</dbReference>
<evidence type="ECO:0000259" key="2">
    <source>
        <dbReference type="Pfam" id="PF17667"/>
    </source>
</evidence>
<dbReference type="AlphaFoldDB" id="A0A4Q2D1R7"/>
<organism evidence="3 4">
    <name type="scientific">Candolleomyces aberdarensis</name>
    <dbReference type="NCBI Taxonomy" id="2316362"/>
    <lineage>
        <taxon>Eukaryota</taxon>
        <taxon>Fungi</taxon>
        <taxon>Dikarya</taxon>
        <taxon>Basidiomycota</taxon>
        <taxon>Agaricomycotina</taxon>
        <taxon>Agaricomycetes</taxon>
        <taxon>Agaricomycetidae</taxon>
        <taxon>Agaricales</taxon>
        <taxon>Agaricineae</taxon>
        <taxon>Psathyrellaceae</taxon>
        <taxon>Candolleomyces</taxon>
    </lineage>
</organism>
<gene>
    <name evidence="3" type="ORF">EST38_g13163</name>
</gene>
<dbReference type="PROSITE" id="PS00109">
    <property type="entry name" value="PROTEIN_KINASE_TYR"/>
    <property type="match status" value="1"/>
</dbReference>
<dbReference type="GO" id="GO:0004672">
    <property type="term" value="F:protein kinase activity"/>
    <property type="evidence" value="ECO:0007669"/>
    <property type="project" value="InterPro"/>
</dbReference>
<dbReference type="InterPro" id="IPR040976">
    <property type="entry name" value="Pkinase_fungal"/>
</dbReference>
<comment type="caution">
    <text evidence="3">The sequence shown here is derived from an EMBL/GenBank/DDBJ whole genome shotgun (WGS) entry which is preliminary data.</text>
</comment>
<dbReference type="Proteomes" id="UP000290288">
    <property type="component" value="Unassembled WGS sequence"/>
</dbReference>
<sequence>MTGAEKDAAEVFGDLLAQELGDSTPMTDDAWASSLYLDVATPQDVEKFLNDSGEYENGRWARLPESPTVASELKEPLCKLINRILERLLPSDAKASRLAVDAHANDFKAEAVNGTRHRASPNIVVKASGPSFSLPRGSSLGFSNIATCFDTKLDIQAEDYSHNLAYLTAYAKYMFIQQPNRFFARSLVITEKRANLFHFDRSGAQYSPLFNIHDEPRMFVRLILGLCAVDERMLGLDNTIQWSVGEDGRKSHGTLTTSTCDGATIIYDLATSQGPFVRSNLRGRGTTCWTVKNSKGERLIVKDYWISEGRMAEFELLNEAKGLPGVCQMVSHQDRCVQTKDFRRNSKEGAFHNRIATRIVMKAYGRPIENFSSAEQVLAALRDAIAGHKALLSRNIIHRDVSPNNILLGLPGSDQGDQGVLIDLDIAIRCGDLTQADYKIGTRLFQSLMVLCTFQLSATDVPAHDYLDDLESFFWVFAYLLCVYKADGKPAPRSRLHDHVRSWQNPNPFQAHAAKLCFISAFIVDPDIEQHLDEGWRVACGDMFLKFRAYMRKLAKEKENLVCSLMGCEVDGALPNRFSSILHKVDEHYDHILGLFDDALKKIRDAAKETSPSASSPQRDIPSGIPAPVVEPIRSSVSPDIALPDISSSSISDKLTPVLSSTPFHGLPLTPPSTTSQSSKRRSEEAELDDTPITSTKRICPPSRRPLRAVVGPPLHVFNSLYEYCRSWF</sequence>
<evidence type="ECO:0000256" key="1">
    <source>
        <dbReference type="SAM" id="MobiDB-lite"/>
    </source>
</evidence>
<dbReference type="OrthoDB" id="5584477at2759"/>
<dbReference type="Pfam" id="PF17667">
    <property type="entry name" value="Pkinase_fungal"/>
    <property type="match status" value="1"/>
</dbReference>
<feature type="region of interest" description="Disordered" evidence="1">
    <location>
        <begin position="607"/>
        <end position="629"/>
    </location>
</feature>
<dbReference type="InterPro" id="IPR011009">
    <property type="entry name" value="Kinase-like_dom_sf"/>
</dbReference>
<dbReference type="PANTHER" id="PTHR38248">
    <property type="entry name" value="FUNK1 6"/>
    <property type="match status" value="1"/>
</dbReference>
<dbReference type="SUPFAM" id="SSF56112">
    <property type="entry name" value="Protein kinase-like (PK-like)"/>
    <property type="match status" value="1"/>
</dbReference>
<evidence type="ECO:0000313" key="4">
    <source>
        <dbReference type="Proteomes" id="UP000290288"/>
    </source>
</evidence>
<protein>
    <recommendedName>
        <fullName evidence="2">Fungal-type protein kinase domain-containing protein</fullName>
    </recommendedName>
</protein>